<sequence length="45" mass="4950">MNTFPLDRPADRVAQMPRPAWPVRTIQPLSICVTQASGTAERGRG</sequence>
<dbReference type="AlphaFoldDB" id="A0A7W9QAS0"/>
<dbReference type="EMBL" id="JACHJL010000009">
    <property type="protein sequence ID" value="MBB5936803.1"/>
    <property type="molecule type" value="Genomic_DNA"/>
</dbReference>
<keyword evidence="2" id="KW-1185">Reference proteome</keyword>
<dbReference type="RefSeq" id="WP_184573358.1">
    <property type="nucleotide sequence ID" value="NZ_JACHJL010000009.1"/>
</dbReference>
<proteinExistence type="predicted"/>
<protein>
    <submittedName>
        <fullName evidence="1">Uncharacterized protein</fullName>
    </submittedName>
</protein>
<accession>A0A7W9QAS0</accession>
<name>A0A7W9QAS0_9ACTN</name>
<comment type="caution">
    <text evidence="1">The sequence shown here is derived from an EMBL/GenBank/DDBJ whole genome shotgun (WGS) entry which is preliminary data.</text>
</comment>
<organism evidence="1 2">
    <name type="scientific">Streptomyces zagrosensis</name>
    <dbReference type="NCBI Taxonomy" id="1042984"/>
    <lineage>
        <taxon>Bacteria</taxon>
        <taxon>Bacillati</taxon>
        <taxon>Actinomycetota</taxon>
        <taxon>Actinomycetes</taxon>
        <taxon>Kitasatosporales</taxon>
        <taxon>Streptomycetaceae</taxon>
        <taxon>Streptomyces</taxon>
    </lineage>
</organism>
<reference evidence="1 2" key="1">
    <citation type="submission" date="2020-08" db="EMBL/GenBank/DDBJ databases">
        <title>Genomic Encyclopedia of Type Strains, Phase III (KMG-III): the genomes of soil and plant-associated and newly described type strains.</title>
        <authorList>
            <person name="Whitman W."/>
        </authorList>
    </citation>
    <scope>NUCLEOTIDE SEQUENCE [LARGE SCALE GENOMIC DNA]</scope>
    <source>
        <strain evidence="1 2">CECT 8305</strain>
    </source>
</reference>
<evidence type="ECO:0000313" key="2">
    <source>
        <dbReference type="Proteomes" id="UP000588098"/>
    </source>
</evidence>
<evidence type="ECO:0000313" key="1">
    <source>
        <dbReference type="EMBL" id="MBB5936803.1"/>
    </source>
</evidence>
<gene>
    <name evidence="1" type="ORF">FHS42_003880</name>
</gene>
<dbReference type="Proteomes" id="UP000588098">
    <property type="component" value="Unassembled WGS sequence"/>
</dbReference>